<gene>
    <name evidence="2" type="ORF">WMY93_033746</name>
</gene>
<evidence type="ECO:0000313" key="3">
    <source>
        <dbReference type="Proteomes" id="UP001460270"/>
    </source>
</evidence>
<evidence type="ECO:0000313" key="2">
    <source>
        <dbReference type="EMBL" id="KAK7879544.1"/>
    </source>
</evidence>
<feature type="compositionally biased region" description="Low complexity" evidence="1">
    <location>
        <begin position="277"/>
        <end position="286"/>
    </location>
</feature>
<accession>A0AAW0MR09</accession>
<keyword evidence="3" id="KW-1185">Reference proteome</keyword>
<dbReference type="Proteomes" id="UP001460270">
    <property type="component" value="Unassembled WGS sequence"/>
</dbReference>
<sequence>MIKVSEPPSHFLSTSLLRLWLCRTRDCGLRERLLSSPIYDRKFSNSLPGVKPRIFCTKNDTTGFTPYELLFGRQPRLPIDLVFGLPIQKPSLNHSEYVQKLKSHLQKSYQLAAENAEKMMQKNKTRFDRKVIASELEVGDRVLVRNVRLRGKHKIADKWEDQVYVVVKKATNLPVYTVRPEHAEKPLRTLHRDLLLPCGYLPAVSQIPPVPAKRSAKSTVPSEDPEIGLGSSDDEMLPTHWYHLPTSEPARFSTTVTIPKPQLEPAPDTQSPLPESPAALPDFAEPPADPPPDPAQSGPDLITPDAEVYLPAETTSEVHLPAETAPILLKPFIKQTYLILSQTHLPILIYPPLKLNSHKEAQQEQDAHQTDFNTATWAIPF</sequence>
<proteinExistence type="predicted"/>
<reference evidence="3" key="1">
    <citation type="submission" date="2024-04" db="EMBL/GenBank/DDBJ databases">
        <title>Salinicola lusitanus LLJ914,a marine bacterium isolated from the Okinawa Trough.</title>
        <authorList>
            <person name="Li J."/>
        </authorList>
    </citation>
    <scope>NUCLEOTIDE SEQUENCE [LARGE SCALE GENOMIC DNA]</scope>
</reference>
<dbReference type="InterPro" id="IPR050951">
    <property type="entry name" value="Retrovirus_Pol_polyprotein"/>
</dbReference>
<comment type="caution">
    <text evidence="2">The sequence shown here is derived from an EMBL/GenBank/DDBJ whole genome shotgun (WGS) entry which is preliminary data.</text>
</comment>
<evidence type="ECO:0000256" key="1">
    <source>
        <dbReference type="SAM" id="MobiDB-lite"/>
    </source>
</evidence>
<name>A0AAW0MR09_9GOBI</name>
<organism evidence="2 3">
    <name type="scientific">Mugilogobius chulae</name>
    <name type="common">yellowstripe goby</name>
    <dbReference type="NCBI Taxonomy" id="88201"/>
    <lineage>
        <taxon>Eukaryota</taxon>
        <taxon>Metazoa</taxon>
        <taxon>Chordata</taxon>
        <taxon>Craniata</taxon>
        <taxon>Vertebrata</taxon>
        <taxon>Euteleostomi</taxon>
        <taxon>Actinopterygii</taxon>
        <taxon>Neopterygii</taxon>
        <taxon>Teleostei</taxon>
        <taxon>Neoteleostei</taxon>
        <taxon>Acanthomorphata</taxon>
        <taxon>Gobiaria</taxon>
        <taxon>Gobiiformes</taxon>
        <taxon>Gobioidei</taxon>
        <taxon>Gobiidae</taxon>
        <taxon>Gobionellinae</taxon>
        <taxon>Mugilogobius</taxon>
    </lineage>
</organism>
<dbReference type="PANTHER" id="PTHR37984">
    <property type="entry name" value="PROTEIN CBG26694"/>
    <property type="match status" value="1"/>
</dbReference>
<protein>
    <submittedName>
        <fullName evidence="2">Uncharacterized protein</fullName>
    </submittedName>
</protein>
<feature type="region of interest" description="Disordered" evidence="1">
    <location>
        <begin position="259"/>
        <end position="303"/>
    </location>
</feature>
<dbReference type="PANTHER" id="PTHR37984:SF15">
    <property type="entry name" value="INTEGRASE CATALYTIC DOMAIN-CONTAINING PROTEIN"/>
    <property type="match status" value="1"/>
</dbReference>
<dbReference type="EMBL" id="JBBPFD010000244">
    <property type="protein sequence ID" value="KAK7879544.1"/>
    <property type="molecule type" value="Genomic_DNA"/>
</dbReference>
<dbReference type="AlphaFoldDB" id="A0AAW0MR09"/>
<feature type="region of interest" description="Disordered" evidence="1">
    <location>
        <begin position="210"/>
        <end position="236"/>
    </location>
</feature>